<dbReference type="EMBL" id="JRFU01000053">
    <property type="protein sequence ID" value="PWE87254.1"/>
    <property type="molecule type" value="Genomic_DNA"/>
</dbReference>
<protein>
    <submittedName>
        <fullName evidence="1">Uncharacterized protein</fullName>
    </submittedName>
</protein>
<name>A0A2V1JTW7_EUBRA</name>
<evidence type="ECO:0000313" key="1">
    <source>
        <dbReference type="EMBL" id="PWE87254.1"/>
    </source>
</evidence>
<dbReference type="AlphaFoldDB" id="A0A2V1JTW7"/>
<dbReference type="Proteomes" id="UP000245288">
    <property type="component" value="Unassembled WGS sequence"/>
</dbReference>
<accession>A0A2V1JTW7</accession>
<evidence type="ECO:0000313" key="2">
    <source>
        <dbReference type="Proteomes" id="UP000245288"/>
    </source>
</evidence>
<gene>
    <name evidence="1" type="ORF">LG34_05055</name>
</gene>
<comment type="caution">
    <text evidence="1">The sequence shown here is derived from an EMBL/GenBank/DDBJ whole genome shotgun (WGS) entry which is preliminary data.</text>
</comment>
<proteinExistence type="predicted"/>
<organism evidence="1 2">
    <name type="scientific">Eubacterium ramulus</name>
    <dbReference type="NCBI Taxonomy" id="39490"/>
    <lineage>
        <taxon>Bacteria</taxon>
        <taxon>Bacillati</taxon>
        <taxon>Bacillota</taxon>
        <taxon>Clostridia</taxon>
        <taxon>Eubacteriales</taxon>
        <taxon>Eubacteriaceae</taxon>
        <taxon>Eubacterium</taxon>
    </lineage>
</organism>
<sequence length="93" mass="11156">MFLINFCATLHCVPHDVHLHKFTCVYKFCGNKLHDVACVDFNVLFEPDESQIPMVMDRIFMEYYKKCDRRNFIPRYEYRSILEDKDGDVKKPS</sequence>
<keyword evidence="2" id="KW-1185">Reference proteome</keyword>
<reference evidence="1 2" key="1">
    <citation type="submission" date="2014-09" db="EMBL/GenBank/DDBJ databases">
        <title>Butyrate-producing bacteria isolated from human gut.</title>
        <authorList>
            <person name="Zhang Q."/>
            <person name="Zhao L."/>
        </authorList>
    </citation>
    <scope>NUCLEOTIDE SEQUENCE [LARGE SCALE GENOMIC DNA]</scope>
    <source>
        <strain evidence="1 2">21</strain>
    </source>
</reference>